<reference evidence="3" key="1">
    <citation type="submission" date="2018-05" db="EMBL/GenBank/DDBJ databases">
        <authorList>
            <person name="Lanie J.A."/>
            <person name="Ng W.-L."/>
            <person name="Kazmierczak K.M."/>
            <person name="Andrzejewski T.M."/>
            <person name="Davidsen T.M."/>
            <person name="Wayne K.J."/>
            <person name="Tettelin H."/>
            <person name="Glass J.I."/>
            <person name="Rusch D."/>
            <person name="Podicherti R."/>
            <person name="Tsui H.-C.T."/>
            <person name="Winkler M.E."/>
        </authorList>
    </citation>
    <scope>NUCLEOTIDE SEQUENCE</scope>
</reference>
<dbReference type="PANTHER" id="PTHR43569:SF1">
    <property type="entry name" value="BLL3371 PROTEIN"/>
    <property type="match status" value="1"/>
</dbReference>
<dbReference type="PANTHER" id="PTHR43569">
    <property type="entry name" value="AMIDOHYDROLASE"/>
    <property type="match status" value="1"/>
</dbReference>
<evidence type="ECO:0000256" key="1">
    <source>
        <dbReference type="ARBA" id="ARBA00038310"/>
    </source>
</evidence>
<organism evidence="3">
    <name type="scientific">marine metagenome</name>
    <dbReference type="NCBI Taxonomy" id="408172"/>
    <lineage>
        <taxon>unclassified sequences</taxon>
        <taxon>metagenomes</taxon>
        <taxon>ecological metagenomes</taxon>
    </lineage>
</organism>
<protein>
    <recommendedName>
        <fullName evidence="2">Amidohydrolase-related domain-containing protein</fullName>
    </recommendedName>
</protein>
<name>A0A381P295_9ZZZZ</name>
<dbReference type="InterPro" id="IPR006680">
    <property type="entry name" value="Amidohydro-rel"/>
</dbReference>
<proteinExistence type="inferred from homology"/>
<gene>
    <name evidence="3" type="ORF">METZ01_LOCUS13866</name>
</gene>
<dbReference type="GO" id="GO:0016787">
    <property type="term" value="F:hydrolase activity"/>
    <property type="evidence" value="ECO:0007669"/>
    <property type="project" value="InterPro"/>
</dbReference>
<dbReference type="Pfam" id="PF04909">
    <property type="entry name" value="Amidohydro_2"/>
    <property type="match status" value="1"/>
</dbReference>
<evidence type="ECO:0000313" key="3">
    <source>
        <dbReference type="EMBL" id="SUZ61012.1"/>
    </source>
</evidence>
<evidence type="ECO:0000259" key="2">
    <source>
        <dbReference type="Pfam" id="PF04909"/>
    </source>
</evidence>
<dbReference type="InterPro" id="IPR052350">
    <property type="entry name" value="Metallo-dep_Lactonases"/>
</dbReference>
<dbReference type="SUPFAM" id="SSF51556">
    <property type="entry name" value="Metallo-dependent hydrolases"/>
    <property type="match status" value="1"/>
</dbReference>
<accession>A0A381P295</accession>
<comment type="similarity">
    <text evidence="1">Belongs to the metallo-dependent hydrolases superfamily.</text>
</comment>
<dbReference type="InterPro" id="IPR032466">
    <property type="entry name" value="Metal_Hydrolase"/>
</dbReference>
<feature type="domain" description="Amidohydrolase-related" evidence="2">
    <location>
        <begin position="30"/>
        <end position="335"/>
    </location>
</feature>
<dbReference type="EMBL" id="UINC01000777">
    <property type="protein sequence ID" value="SUZ61012.1"/>
    <property type="molecule type" value="Genomic_DNA"/>
</dbReference>
<dbReference type="AlphaFoldDB" id="A0A381P295"/>
<sequence>MTENGSAKAHAAWISTVVEEVLEPELPILDPHHHLWLDEGHTGWPYTLDDLHNDTGSGHNVVGTVFLECRAQYRTDGPNHLRPVGETEFVTDLAEKSASSSGAEIKAIQAHADVSLGAAVEEVLEAHEIAGRGRFRGVRYITAQNDHPPLAMPSSAVMNDSGYLDGVRRVGDLGYTYDAMVYHPQLAEFVDVARACPQTPIVLDHLGGILGTGPYKDQRGQILEEWKAQMTKIAACSNVFLKLGGIGMPMMGFRWDKRDRPANSVELADAWSDPIQFAIEVFGSERCMFESNFPVDKRGAGYVPLWNSFKRISASYSADEKTDLFHDTAARAYRLPLLAEN</sequence>
<dbReference type="Gene3D" id="3.20.20.140">
    <property type="entry name" value="Metal-dependent hydrolases"/>
    <property type="match status" value="1"/>
</dbReference>